<dbReference type="Proteomes" id="UP001152747">
    <property type="component" value="Unassembled WGS sequence"/>
</dbReference>
<name>A0A9P1MYM8_9PELO</name>
<gene>
    <name evidence="2" type="ORF">CAMP_LOCUS7154</name>
</gene>
<dbReference type="InterPro" id="IPR002542">
    <property type="entry name" value="T20D4.11-like_dom"/>
</dbReference>
<evidence type="ECO:0000259" key="1">
    <source>
        <dbReference type="Pfam" id="PF01579"/>
    </source>
</evidence>
<evidence type="ECO:0000313" key="2">
    <source>
        <dbReference type="EMBL" id="CAI5444517.1"/>
    </source>
</evidence>
<dbReference type="AlphaFoldDB" id="A0A9P1MYM8"/>
<sequence>MILLFLIPLVFSANLGYFEDYPTIHNCLYDAPKQSHSYLYPLPYEQLEYGKQMITDCIANITSSQKSLEDVQDALTSAILEAYEFKQVDQYICENMIKKHEITECYKSSGLKSGDDYCNDQWGKDGCLIEIFREICGEEYLQKMRNLNSFASKKYDDCVQKYFKNLE</sequence>
<dbReference type="EMBL" id="CANHGI010000003">
    <property type="protein sequence ID" value="CAI5444517.1"/>
    <property type="molecule type" value="Genomic_DNA"/>
</dbReference>
<dbReference type="Pfam" id="PF01579">
    <property type="entry name" value="DUF19"/>
    <property type="match status" value="1"/>
</dbReference>
<keyword evidence="3" id="KW-1185">Reference proteome</keyword>
<protein>
    <recommendedName>
        <fullName evidence="1">T20D4.11-like domain-containing protein</fullName>
    </recommendedName>
</protein>
<comment type="caution">
    <text evidence="2">The sequence shown here is derived from an EMBL/GenBank/DDBJ whole genome shotgun (WGS) entry which is preliminary data.</text>
</comment>
<evidence type="ECO:0000313" key="3">
    <source>
        <dbReference type="Proteomes" id="UP001152747"/>
    </source>
</evidence>
<proteinExistence type="predicted"/>
<accession>A0A9P1MYM8</accession>
<organism evidence="2 3">
    <name type="scientific">Caenorhabditis angaria</name>
    <dbReference type="NCBI Taxonomy" id="860376"/>
    <lineage>
        <taxon>Eukaryota</taxon>
        <taxon>Metazoa</taxon>
        <taxon>Ecdysozoa</taxon>
        <taxon>Nematoda</taxon>
        <taxon>Chromadorea</taxon>
        <taxon>Rhabditida</taxon>
        <taxon>Rhabditina</taxon>
        <taxon>Rhabditomorpha</taxon>
        <taxon>Rhabditoidea</taxon>
        <taxon>Rhabditidae</taxon>
        <taxon>Peloderinae</taxon>
        <taxon>Caenorhabditis</taxon>
    </lineage>
</organism>
<reference evidence="2" key="1">
    <citation type="submission" date="2022-11" db="EMBL/GenBank/DDBJ databases">
        <authorList>
            <person name="Kikuchi T."/>
        </authorList>
    </citation>
    <scope>NUCLEOTIDE SEQUENCE</scope>
    <source>
        <strain evidence="2">PS1010</strain>
    </source>
</reference>
<feature type="domain" description="T20D4.11-like" evidence="1">
    <location>
        <begin position="53"/>
        <end position="150"/>
    </location>
</feature>